<dbReference type="OrthoDB" id="5638726at2"/>
<evidence type="ECO:0000256" key="6">
    <source>
        <dbReference type="SAM" id="Phobius"/>
    </source>
</evidence>
<dbReference type="RefSeq" id="WP_115923945.1">
    <property type="nucleotide sequence ID" value="NZ_QTUA01000001.1"/>
</dbReference>
<keyword evidence="3 6" id="KW-0812">Transmembrane</keyword>
<dbReference type="Pfam" id="PF01810">
    <property type="entry name" value="LysE"/>
    <property type="match status" value="1"/>
</dbReference>
<proteinExistence type="predicted"/>
<protein>
    <submittedName>
        <fullName evidence="7">L-lysine exporter family protein LysE/ArgO</fullName>
    </submittedName>
</protein>
<evidence type="ECO:0000313" key="8">
    <source>
        <dbReference type="Proteomes" id="UP000256253"/>
    </source>
</evidence>
<feature type="transmembrane region" description="Helical" evidence="6">
    <location>
        <begin position="106"/>
        <end position="123"/>
    </location>
</feature>
<feature type="transmembrane region" description="Helical" evidence="6">
    <location>
        <begin position="38"/>
        <end position="62"/>
    </location>
</feature>
<sequence length="198" mass="20908">MFDSYLTGALTGLGLIVAIGAQNAYVLRQGIHRQHVGVVVAICALSDALLIVLGVAGVGALIADHPTALTVTKWLGAGYLVWFAIKSFRAALHPQGLELGGPVKRSGVIATTLALTYLNPHVYLDTVLMLGNIANQHGLDGRWWFAAGAVTASLVWFSALGFGARAVAPWVARPSVWRVLDVIIGFTMLLVATLLVLS</sequence>
<feature type="transmembrane region" description="Helical" evidence="6">
    <location>
        <begin position="143"/>
        <end position="164"/>
    </location>
</feature>
<evidence type="ECO:0000256" key="3">
    <source>
        <dbReference type="ARBA" id="ARBA00022692"/>
    </source>
</evidence>
<dbReference type="EMBL" id="QTUA01000001">
    <property type="protein sequence ID" value="REF32203.1"/>
    <property type="molecule type" value="Genomic_DNA"/>
</dbReference>
<dbReference type="InterPro" id="IPR001123">
    <property type="entry name" value="LeuE-type"/>
</dbReference>
<keyword evidence="2" id="KW-1003">Cell membrane</keyword>
<dbReference type="GO" id="GO:0015171">
    <property type="term" value="F:amino acid transmembrane transporter activity"/>
    <property type="evidence" value="ECO:0007669"/>
    <property type="project" value="TreeGrafter"/>
</dbReference>
<keyword evidence="8" id="KW-1185">Reference proteome</keyword>
<dbReference type="Proteomes" id="UP000256253">
    <property type="component" value="Unassembled WGS sequence"/>
</dbReference>
<gene>
    <name evidence="7" type="ORF">DFJ65_3306</name>
</gene>
<evidence type="ECO:0000256" key="2">
    <source>
        <dbReference type="ARBA" id="ARBA00022475"/>
    </source>
</evidence>
<evidence type="ECO:0000256" key="1">
    <source>
        <dbReference type="ARBA" id="ARBA00004651"/>
    </source>
</evidence>
<dbReference type="GO" id="GO:0005886">
    <property type="term" value="C:plasma membrane"/>
    <property type="evidence" value="ECO:0007669"/>
    <property type="project" value="UniProtKB-SubCell"/>
</dbReference>
<keyword evidence="5 6" id="KW-0472">Membrane</keyword>
<reference evidence="7 8" key="1">
    <citation type="submission" date="2018-08" db="EMBL/GenBank/DDBJ databases">
        <title>Sequencing the genomes of 1000 actinobacteria strains.</title>
        <authorList>
            <person name="Klenk H.-P."/>
        </authorList>
    </citation>
    <scope>NUCLEOTIDE SEQUENCE [LARGE SCALE GENOMIC DNA]</scope>
    <source>
        <strain evidence="7 8">DSM 22967</strain>
    </source>
</reference>
<feature type="transmembrane region" description="Helical" evidence="6">
    <location>
        <begin position="68"/>
        <end position="85"/>
    </location>
</feature>
<accession>A0A3D9UUI3</accession>
<evidence type="ECO:0000256" key="5">
    <source>
        <dbReference type="ARBA" id="ARBA00023136"/>
    </source>
</evidence>
<dbReference type="AlphaFoldDB" id="A0A3D9UUI3"/>
<name>A0A3D9UUI3_9MICO</name>
<feature type="transmembrane region" description="Helical" evidence="6">
    <location>
        <begin position="176"/>
        <end position="197"/>
    </location>
</feature>
<feature type="transmembrane region" description="Helical" evidence="6">
    <location>
        <begin position="6"/>
        <end position="26"/>
    </location>
</feature>
<dbReference type="PANTHER" id="PTHR30086:SF20">
    <property type="entry name" value="ARGININE EXPORTER PROTEIN ARGO-RELATED"/>
    <property type="match status" value="1"/>
</dbReference>
<evidence type="ECO:0000313" key="7">
    <source>
        <dbReference type="EMBL" id="REF32203.1"/>
    </source>
</evidence>
<organism evidence="7 8">
    <name type="scientific">Calidifontibacter indicus</name>
    <dbReference type="NCBI Taxonomy" id="419650"/>
    <lineage>
        <taxon>Bacteria</taxon>
        <taxon>Bacillati</taxon>
        <taxon>Actinomycetota</taxon>
        <taxon>Actinomycetes</taxon>
        <taxon>Micrococcales</taxon>
        <taxon>Dermacoccaceae</taxon>
        <taxon>Calidifontibacter</taxon>
    </lineage>
</organism>
<evidence type="ECO:0000256" key="4">
    <source>
        <dbReference type="ARBA" id="ARBA00022989"/>
    </source>
</evidence>
<keyword evidence="4 6" id="KW-1133">Transmembrane helix</keyword>
<comment type="subcellular location">
    <subcellularLocation>
        <location evidence="1">Cell membrane</location>
        <topology evidence="1">Multi-pass membrane protein</topology>
    </subcellularLocation>
</comment>
<comment type="caution">
    <text evidence="7">The sequence shown here is derived from an EMBL/GenBank/DDBJ whole genome shotgun (WGS) entry which is preliminary data.</text>
</comment>
<dbReference type="PANTHER" id="PTHR30086">
    <property type="entry name" value="ARGININE EXPORTER PROTEIN ARGO"/>
    <property type="match status" value="1"/>
</dbReference>